<dbReference type="PANTHER" id="PTHR34383">
    <property type="entry name" value="POLYPHOSPHATE:AMP PHOSPHOTRANSFERASE-RELATED"/>
    <property type="match status" value="1"/>
</dbReference>
<dbReference type="NCBIfam" id="TIGR03709">
    <property type="entry name" value="PPK2_rel_1"/>
    <property type="match status" value="1"/>
</dbReference>
<sequence>MAFEIKNYRIDRKNSFKIDNFSTNGKKDIAENKDERNTILRELAPELDHLQDLLYAEHQRKVLIVLQGMDTSGKDGTIRAVFQSVDPLAVRTAYFKAPTENELDRDYLWRVHNVVPRRGEIVIFNRSHYEDVLVTKVKGWIDDDEEQRRLRQINEFERLLSETGTVIVKFFLHISKDEQKERLQERLDNPDKNWKFNLGDLDDRKLWGDFQKQYEKVINATSTDYAPWYVIPADSKSGRNVIIMQILLDTLRAMQMQYPKVDTSNWPKTID</sequence>
<dbReference type="Gene3D" id="3.40.50.300">
    <property type="entry name" value="P-loop containing nucleotide triphosphate hydrolases"/>
    <property type="match status" value="1"/>
</dbReference>
<dbReference type="GO" id="GO:0006797">
    <property type="term" value="P:polyphosphate metabolic process"/>
    <property type="evidence" value="ECO:0007669"/>
    <property type="project" value="InterPro"/>
</dbReference>
<comment type="similarity">
    <text evidence="1">Belongs to the polyphosphate kinase 2 (PPK2) family. Class I subfamily.</text>
</comment>
<keyword evidence="8" id="KW-1185">Reference proteome</keyword>
<reference evidence="6 8" key="2">
    <citation type="submission" date="2019-05" db="EMBL/GenBank/DDBJ databases">
        <title>Pasteurellaceae isolates from reptiles.</title>
        <authorList>
            <person name="Bojesen A.M."/>
            <person name="Lund E."/>
        </authorList>
    </citation>
    <scope>NUCLEOTIDE SEQUENCE [LARGE SCALE GENOMIC DNA]</scope>
    <source>
        <strain evidence="6 8">ELNT2x</strain>
    </source>
</reference>
<dbReference type="Proteomes" id="UP000294619">
    <property type="component" value="Unassembled WGS sequence"/>
</dbReference>
<dbReference type="RefSeq" id="WP_132966189.1">
    <property type="nucleotide sequence ID" value="NZ_LEKL01000081.1"/>
</dbReference>
<feature type="domain" description="Polyphosphate kinase-2-related" evidence="4">
    <location>
        <begin position="32"/>
        <end position="257"/>
    </location>
</feature>
<evidence type="ECO:0000313" key="5">
    <source>
        <dbReference type="EMBL" id="TCV87922.1"/>
    </source>
</evidence>
<dbReference type="EMBL" id="VDGV01000094">
    <property type="protein sequence ID" value="TNG89598.1"/>
    <property type="molecule type" value="Genomic_DNA"/>
</dbReference>
<dbReference type="GO" id="GO:0008976">
    <property type="term" value="F:polyphosphate kinase activity"/>
    <property type="evidence" value="ECO:0007669"/>
    <property type="project" value="InterPro"/>
</dbReference>
<evidence type="ECO:0000256" key="3">
    <source>
        <dbReference type="ARBA" id="ARBA00022777"/>
    </source>
</evidence>
<evidence type="ECO:0000259" key="4">
    <source>
        <dbReference type="Pfam" id="PF03976"/>
    </source>
</evidence>
<accession>A0A4R3Y8D6</accession>
<comment type="caution">
    <text evidence="5">The sequence shown here is derived from an EMBL/GenBank/DDBJ whole genome shotgun (WGS) entry which is preliminary data.</text>
</comment>
<dbReference type="InterPro" id="IPR016898">
    <property type="entry name" value="Polyphosphate_phosphotransfera"/>
</dbReference>
<protein>
    <submittedName>
        <fullName evidence="6">Polyphosphate kinase 2 family protein</fullName>
    </submittedName>
    <submittedName>
        <fullName evidence="5">Polyphosphate:AMP phosphotransferase</fullName>
    </submittedName>
</protein>
<evidence type="ECO:0000313" key="7">
    <source>
        <dbReference type="Proteomes" id="UP000294619"/>
    </source>
</evidence>
<evidence type="ECO:0000256" key="1">
    <source>
        <dbReference type="ARBA" id="ARBA00009924"/>
    </source>
</evidence>
<evidence type="ECO:0000313" key="6">
    <source>
        <dbReference type="EMBL" id="TNG89598.1"/>
    </source>
</evidence>
<reference evidence="5 7" key="1">
    <citation type="submission" date="2019-03" db="EMBL/GenBank/DDBJ databases">
        <title>Genomic Encyclopedia of Type Strains, Phase IV (KMG-IV): sequencing the most valuable type-strain genomes for metagenomic binning, comparative biology and taxonomic classification.</title>
        <authorList>
            <person name="Goeker M."/>
        </authorList>
    </citation>
    <scope>NUCLEOTIDE SEQUENCE [LARGE SCALE GENOMIC DNA]</scope>
    <source>
        <strain evidence="5 7">DSM 28140</strain>
    </source>
</reference>
<dbReference type="InterPro" id="IPR022488">
    <property type="entry name" value="PPK2-related"/>
</dbReference>
<dbReference type="EMBL" id="SMCP01000004">
    <property type="protein sequence ID" value="TCV87922.1"/>
    <property type="molecule type" value="Genomic_DNA"/>
</dbReference>
<proteinExistence type="inferred from homology"/>
<keyword evidence="2 5" id="KW-0808">Transferase</keyword>
<dbReference type="Pfam" id="PF03976">
    <property type="entry name" value="PPK2"/>
    <property type="match status" value="1"/>
</dbReference>
<gene>
    <name evidence="5" type="ORF">EDC16_104110</name>
    <name evidence="6" type="ORF">FHQ21_10065</name>
</gene>
<organism evidence="5 7">
    <name type="scientific">Testudinibacter aquarius</name>
    <dbReference type="NCBI Taxonomy" id="1524974"/>
    <lineage>
        <taxon>Bacteria</taxon>
        <taxon>Pseudomonadati</taxon>
        <taxon>Pseudomonadota</taxon>
        <taxon>Gammaproteobacteria</taxon>
        <taxon>Pasteurellales</taxon>
        <taxon>Pasteurellaceae</taxon>
        <taxon>Testudinibacter</taxon>
    </lineage>
</organism>
<dbReference type="Proteomes" id="UP000305526">
    <property type="component" value="Unassembled WGS sequence"/>
</dbReference>
<dbReference type="SUPFAM" id="SSF52540">
    <property type="entry name" value="P-loop containing nucleoside triphosphate hydrolases"/>
    <property type="match status" value="1"/>
</dbReference>
<dbReference type="AlphaFoldDB" id="A0A4R3Y8D6"/>
<dbReference type="InterPro" id="IPR022300">
    <property type="entry name" value="PPK2-rel_1"/>
</dbReference>
<evidence type="ECO:0000256" key="2">
    <source>
        <dbReference type="ARBA" id="ARBA00022679"/>
    </source>
</evidence>
<evidence type="ECO:0000313" key="8">
    <source>
        <dbReference type="Proteomes" id="UP000305526"/>
    </source>
</evidence>
<dbReference type="PIRSF" id="PIRSF028756">
    <property type="entry name" value="PPK2_prd"/>
    <property type="match status" value="1"/>
</dbReference>
<keyword evidence="3 6" id="KW-0418">Kinase</keyword>
<dbReference type="PANTHER" id="PTHR34383:SF3">
    <property type="entry name" value="POLYPHOSPHATE:AMP PHOSPHOTRANSFERASE"/>
    <property type="match status" value="1"/>
</dbReference>
<name>A0A4R3Y8D6_9PAST</name>
<dbReference type="InterPro" id="IPR027417">
    <property type="entry name" value="P-loop_NTPase"/>
</dbReference>